<gene>
    <name evidence="8" type="ordered locus">Metho_0827</name>
</gene>
<dbReference type="AlphaFoldDB" id="L0KWJ0"/>
<dbReference type="EC" id="4.1.1.111" evidence="4"/>
<dbReference type="RefSeq" id="WP_015324237.1">
    <property type="nucleotide sequence ID" value="NC_019977.1"/>
</dbReference>
<feature type="domain" description="Siroheme decarboxylase NirL-like HTH" evidence="7">
    <location>
        <begin position="8"/>
        <end position="54"/>
    </location>
</feature>
<keyword evidence="9" id="KW-1185">Reference proteome</keyword>
<dbReference type="KEGG" id="mhz:Metho_0827"/>
<dbReference type="InterPro" id="IPR036390">
    <property type="entry name" value="WH_DNA-bd_sf"/>
</dbReference>
<organism evidence="8 9">
    <name type="scientific">Methanomethylovorans hollandica (strain DSM 15978 / NBRC 107637 / DMS1)</name>
    <dbReference type="NCBI Taxonomy" id="867904"/>
    <lineage>
        <taxon>Archaea</taxon>
        <taxon>Methanobacteriati</taxon>
        <taxon>Methanobacteriota</taxon>
        <taxon>Stenosarchaea group</taxon>
        <taxon>Methanomicrobia</taxon>
        <taxon>Methanosarcinales</taxon>
        <taxon>Methanosarcinaceae</taxon>
        <taxon>Methanomethylovorans</taxon>
    </lineage>
</organism>
<evidence type="ECO:0000259" key="6">
    <source>
        <dbReference type="Pfam" id="PF17805"/>
    </source>
</evidence>
<sequence>MIRIDETDKKLLNLVQLDFPLDTHPFRILADKTGIPEDEVVKRMQHLLDEGAIRRIGPIINSKETGRVGTLVALKAPEEKIERIAELINSYPEVSHNYLRPGDYNIWFTLSAPSSQRLQEILEELRQEIQCPMMDLPTTQLFKIGVKFKIK</sequence>
<evidence type="ECO:0000256" key="3">
    <source>
        <dbReference type="ARBA" id="ARBA00023457"/>
    </source>
</evidence>
<dbReference type="InterPro" id="IPR053953">
    <property type="entry name" value="NirdL-like_HTH"/>
</dbReference>
<evidence type="ECO:0000259" key="7">
    <source>
        <dbReference type="Pfam" id="PF22451"/>
    </source>
</evidence>
<dbReference type="Gene3D" id="1.10.10.10">
    <property type="entry name" value="Winged helix-like DNA-binding domain superfamily/Winged helix DNA-binding domain"/>
    <property type="match status" value="1"/>
</dbReference>
<dbReference type="Pfam" id="PF22451">
    <property type="entry name" value="NirdL-like_HTH"/>
    <property type="match status" value="1"/>
</dbReference>
<evidence type="ECO:0000313" key="9">
    <source>
        <dbReference type="Proteomes" id="UP000010866"/>
    </source>
</evidence>
<evidence type="ECO:0000256" key="2">
    <source>
        <dbReference type="ARBA" id="ARBA00023444"/>
    </source>
</evidence>
<dbReference type="InterPro" id="IPR050684">
    <property type="entry name" value="HTH-Siroheme_Decarb"/>
</dbReference>
<dbReference type="PANTHER" id="PTHR43413">
    <property type="entry name" value="TRANSCRIPTIONAL REGULATOR, ASNC FAMILY"/>
    <property type="match status" value="1"/>
</dbReference>
<dbReference type="SMART" id="SM00344">
    <property type="entry name" value="HTH_ASNC"/>
    <property type="match status" value="1"/>
</dbReference>
<protein>
    <recommendedName>
        <fullName evidence="4">siroheme decarboxylase</fullName>
        <ecNumber evidence="4">4.1.1.111</ecNumber>
    </recommendedName>
</protein>
<dbReference type="GO" id="GO:0016829">
    <property type="term" value="F:lyase activity"/>
    <property type="evidence" value="ECO:0007669"/>
    <property type="project" value="UniProtKB-KW"/>
</dbReference>
<evidence type="ECO:0000256" key="5">
    <source>
        <dbReference type="ARBA" id="ARBA00048470"/>
    </source>
</evidence>
<dbReference type="STRING" id="867904.Metho_0827"/>
<proteinExistence type="inferred from homology"/>
<dbReference type="EMBL" id="CP003362">
    <property type="protein sequence ID" value="AGB49070.1"/>
    <property type="molecule type" value="Genomic_DNA"/>
</dbReference>
<reference evidence="9" key="1">
    <citation type="submission" date="2012-02" db="EMBL/GenBank/DDBJ databases">
        <title>Complete sequence of chromosome of Methanomethylovorans hollandica DSM 15978.</title>
        <authorList>
            <person name="Lucas S."/>
            <person name="Copeland A."/>
            <person name="Lapidus A."/>
            <person name="Glavina del Rio T."/>
            <person name="Dalin E."/>
            <person name="Tice H."/>
            <person name="Bruce D."/>
            <person name="Goodwin L."/>
            <person name="Pitluck S."/>
            <person name="Peters L."/>
            <person name="Mikhailova N."/>
            <person name="Held B."/>
            <person name="Kyrpides N."/>
            <person name="Mavromatis K."/>
            <person name="Ivanova N."/>
            <person name="Brettin T."/>
            <person name="Detter J.C."/>
            <person name="Han C."/>
            <person name="Larimer F."/>
            <person name="Land M."/>
            <person name="Hauser L."/>
            <person name="Markowitz V."/>
            <person name="Cheng J.-F."/>
            <person name="Hugenholtz P."/>
            <person name="Woyke T."/>
            <person name="Wu D."/>
            <person name="Spring S."/>
            <person name="Schroeder M."/>
            <person name="Brambilla E."/>
            <person name="Klenk H.-P."/>
            <person name="Eisen J.A."/>
        </authorList>
    </citation>
    <scope>NUCLEOTIDE SEQUENCE [LARGE SCALE GENOMIC DNA]</scope>
    <source>
        <strain evidence="9">DSM 15978 / NBRC 107637 / DMS1</strain>
    </source>
</reference>
<name>L0KWJ0_METHD</name>
<dbReference type="InterPro" id="IPR040523">
    <property type="entry name" value="AsnC_trans_reg2"/>
</dbReference>
<dbReference type="Pfam" id="PF17805">
    <property type="entry name" value="AsnC_trans_reg2"/>
    <property type="match status" value="1"/>
</dbReference>
<evidence type="ECO:0000313" key="8">
    <source>
        <dbReference type="EMBL" id="AGB49070.1"/>
    </source>
</evidence>
<comment type="similarity">
    <text evidence="3">Belongs to the Ahb/Nir family.</text>
</comment>
<dbReference type="PANTHER" id="PTHR43413:SF1">
    <property type="entry name" value="SIROHEME DECARBOXYLASE NIRL SUBUNIT"/>
    <property type="match status" value="1"/>
</dbReference>
<dbReference type="Proteomes" id="UP000010866">
    <property type="component" value="Chromosome"/>
</dbReference>
<dbReference type="HOGENOM" id="CLU_112007_1_0_2"/>
<dbReference type="InterPro" id="IPR019888">
    <property type="entry name" value="Tscrpt_reg_AsnC-like"/>
</dbReference>
<comment type="pathway">
    <text evidence="2">Porphyrin-containing compound metabolism.</text>
</comment>
<feature type="domain" description="Siroheme decarboxylase AsnC-like ligand binding" evidence="6">
    <location>
        <begin position="68"/>
        <end position="143"/>
    </location>
</feature>
<evidence type="ECO:0000256" key="1">
    <source>
        <dbReference type="ARBA" id="ARBA00023239"/>
    </source>
</evidence>
<evidence type="ECO:0000256" key="4">
    <source>
        <dbReference type="ARBA" id="ARBA00023471"/>
    </source>
</evidence>
<dbReference type="OrthoDB" id="145939at2157"/>
<comment type="catalytic activity">
    <reaction evidence="5">
        <text>siroheme + 2 H(+) = 12,18-didecarboxysiroheme + 2 CO2</text>
        <dbReference type="Rhea" id="RHEA:19093"/>
        <dbReference type="ChEBI" id="CHEBI:15378"/>
        <dbReference type="ChEBI" id="CHEBI:16526"/>
        <dbReference type="ChEBI" id="CHEBI:60052"/>
        <dbReference type="ChEBI" id="CHEBI:140497"/>
        <dbReference type="EC" id="4.1.1.111"/>
    </reaction>
</comment>
<dbReference type="SUPFAM" id="SSF46785">
    <property type="entry name" value="Winged helix' DNA-binding domain"/>
    <property type="match status" value="1"/>
</dbReference>
<dbReference type="GeneID" id="14408120"/>
<accession>L0KWJ0</accession>
<dbReference type="Gene3D" id="3.30.70.3460">
    <property type="match status" value="1"/>
</dbReference>
<dbReference type="InterPro" id="IPR036388">
    <property type="entry name" value="WH-like_DNA-bd_sf"/>
</dbReference>
<keyword evidence="1" id="KW-0456">Lyase</keyword>